<accession>A0AAX0H9K7</accession>
<protein>
    <submittedName>
        <fullName evidence="1">Major tail sheath protein</fullName>
    </submittedName>
</protein>
<evidence type="ECO:0000313" key="1">
    <source>
        <dbReference type="EMBL" id="OCR90210.1"/>
    </source>
</evidence>
<dbReference type="PANTHER" id="PTHR35861:SF1">
    <property type="entry name" value="PHAGE TAIL SHEATH PROTEIN"/>
    <property type="match status" value="1"/>
</dbReference>
<organism evidence="1 2">
    <name type="scientific">Campylobacter fetus subsp. testudinum</name>
    <dbReference type="NCBI Taxonomy" id="1507806"/>
    <lineage>
        <taxon>Bacteria</taxon>
        <taxon>Pseudomonadati</taxon>
        <taxon>Campylobacterota</taxon>
        <taxon>Epsilonproteobacteria</taxon>
        <taxon>Campylobacterales</taxon>
        <taxon>Campylobacteraceae</taxon>
        <taxon>Campylobacter</taxon>
    </lineage>
</organism>
<dbReference type="PANTHER" id="PTHR35861">
    <property type="match status" value="1"/>
</dbReference>
<reference evidence="1 2" key="1">
    <citation type="journal article" date="2016" name="Genome Biol. Evol.">
        <title>Comparative Genomics of Campylobacter fetus from Reptiles and Mammals Reveals Divergent Evolution in Host-Associated Lineages.</title>
        <authorList>
            <person name="Gilbert M.J."/>
            <person name="Miller W.G."/>
            <person name="Yee E."/>
            <person name="Zomer A.L."/>
            <person name="van der Graaf-van Bloois L."/>
            <person name="Fitzgerald C."/>
            <person name="Forbes K.J."/>
            <person name="Meric G."/>
            <person name="Sheppard S.K."/>
            <person name="Wagenaar J.A."/>
            <person name="Duim B."/>
        </authorList>
    </citation>
    <scope>NUCLEOTIDE SEQUENCE [LARGE SCALE GENOMIC DNA]</scope>
    <source>
        <strain evidence="1 2">12S02225-3</strain>
    </source>
</reference>
<proteinExistence type="predicted"/>
<dbReference type="EMBL" id="LFLK01000008">
    <property type="protein sequence ID" value="OCR90210.1"/>
    <property type="molecule type" value="Genomic_DNA"/>
</dbReference>
<evidence type="ECO:0000313" key="2">
    <source>
        <dbReference type="Proteomes" id="UP000093100"/>
    </source>
</evidence>
<dbReference type="InterPro" id="IPR052042">
    <property type="entry name" value="Tail_sheath_structural"/>
</dbReference>
<dbReference type="RefSeq" id="WP_065841114.1">
    <property type="nucleotide sequence ID" value="NZ_JAAOXI010000035.1"/>
</dbReference>
<sequence>MASKFGVNVELYNGSLKPYDIENSRPIAIVGDDDTLDAGLYMYSTIEDALKNVGAGSVKNALDDFNATGIHTQIILSIFKPSANENTETKKTEDLASVLNAIDALKKAEAEIMAKPKFILAPERNDTGVHEKLKQLGEYLRAVYAIEINATNETEALKAVKDLQTKTAIISFQKVIRVDKVVRPASAFLIALYAKVMSETEYGFSQTYSNRVIGGITGVEQKVEFIQGVDCEADRLRSEGITCIIADDGLRAWGGETRDEDFNSLHTYVIFYTAIDTIFEAQKSAIDKRMRDVLKNVIDSLEAFYRRLVANNVALGFKATVPLDINDNQTIAEGKIYIKHEVQEMPLLKNITNRIYRVDAYSQVLIEEL</sequence>
<dbReference type="Proteomes" id="UP000093100">
    <property type="component" value="Unassembled WGS sequence"/>
</dbReference>
<gene>
    <name evidence="1" type="ORF">CFT12S02225_07520</name>
</gene>
<comment type="caution">
    <text evidence="1">The sequence shown here is derived from an EMBL/GenBank/DDBJ whole genome shotgun (WGS) entry which is preliminary data.</text>
</comment>
<name>A0AAX0H9K7_CAMFE</name>
<dbReference type="AlphaFoldDB" id="A0AAX0H9K7"/>